<organism evidence="2 3">
    <name type="scientific">Cyclotella cryptica</name>
    <dbReference type="NCBI Taxonomy" id="29204"/>
    <lineage>
        <taxon>Eukaryota</taxon>
        <taxon>Sar</taxon>
        <taxon>Stramenopiles</taxon>
        <taxon>Ochrophyta</taxon>
        <taxon>Bacillariophyta</taxon>
        <taxon>Coscinodiscophyceae</taxon>
        <taxon>Thalassiosirophycidae</taxon>
        <taxon>Stephanodiscales</taxon>
        <taxon>Stephanodiscaceae</taxon>
        <taxon>Cyclotella</taxon>
    </lineage>
</organism>
<keyword evidence="3" id="KW-1185">Reference proteome</keyword>
<feature type="non-terminal residue" evidence="2">
    <location>
        <position position="1"/>
    </location>
</feature>
<keyword evidence="1" id="KW-0677">Repeat</keyword>
<dbReference type="SUPFAM" id="SSF141571">
    <property type="entry name" value="Pentapeptide repeat-like"/>
    <property type="match status" value="1"/>
</dbReference>
<dbReference type="PANTHER" id="PTHR47485:SF1">
    <property type="entry name" value="THYLAKOID LUMENAL 17.4 KDA PROTEIN, CHLOROPLASTIC"/>
    <property type="match status" value="1"/>
</dbReference>
<gene>
    <name evidence="2" type="ORF">HJC23_012441</name>
</gene>
<dbReference type="PANTHER" id="PTHR47485">
    <property type="entry name" value="THYLAKOID LUMENAL 17.4 KDA PROTEIN, CHLOROPLASTIC"/>
    <property type="match status" value="1"/>
</dbReference>
<accession>A0ABD3Q489</accession>
<dbReference type="Pfam" id="PF00805">
    <property type="entry name" value="Pentapeptide"/>
    <property type="match status" value="1"/>
</dbReference>
<reference evidence="2 3" key="1">
    <citation type="journal article" date="2020" name="G3 (Bethesda)">
        <title>Improved Reference Genome for Cyclotella cryptica CCMP332, a Model for Cell Wall Morphogenesis, Salinity Adaptation, and Lipid Production in Diatoms (Bacillariophyta).</title>
        <authorList>
            <person name="Roberts W.R."/>
            <person name="Downey K.M."/>
            <person name="Ruck E.C."/>
            <person name="Traller J.C."/>
            <person name="Alverson A.J."/>
        </authorList>
    </citation>
    <scope>NUCLEOTIDE SEQUENCE [LARGE SCALE GENOMIC DNA]</scope>
    <source>
        <strain evidence="2 3">CCMP332</strain>
    </source>
</reference>
<name>A0ABD3Q489_9STRA</name>
<dbReference type="InterPro" id="IPR001646">
    <property type="entry name" value="5peptide_repeat"/>
</dbReference>
<dbReference type="Proteomes" id="UP001516023">
    <property type="component" value="Unassembled WGS sequence"/>
</dbReference>
<evidence type="ECO:0000256" key="1">
    <source>
        <dbReference type="ARBA" id="ARBA00022737"/>
    </source>
</evidence>
<sequence length="279" mass="30171">EATTIISNQSQINLKSNLASTVAYIIRQHNPNESKSEEYLSIMMHKGALLGLILTLISPAPSTAFAPSRSTNCRSTRLESTPENNANKNFNALLQTTLLSSLLILSPLPSHADGQTKEFKLPPIDRSDQSRCVLNSSKMGQANAARDKLYDLRECSLSGVMGDGYDLSGVIMTKTDVSKASFKEAQFSKGYLRDSNFDGADFTNAIVDRATFKGSSLKGTIFKNAVLTATSFEGADVEGADFTDAYIGDFDIRNLCKNPTLRGENPVTGADTRFSATCP</sequence>
<evidence type="ECO:0008006" key="4">
    <source>
        <dbReference type="Google" id="ProtNLM"/>
    </source>
</evidence>
<evidence type="ECO:0000313" key="3">
    <source>
        <dbReference type="Proteomes" id="UP001516023"/>
    </source>
</evidence>
<dbReference type="Gene3D" id="2.160.20.80">
    <property type="entry name" value="E3 ubiquitin-protein ligase SopA"/>
    <property type="match status" value="1"/>
</dbReference>
<evidence type="ECO:0000313" key="2">
    <source>
        <dbReference type="EMBL" id="KAL3794316.1"/>
    </source>
</evidence>
<protein>
    <recommendedName>
        <fullName evidence="4">Thylakoid lumenal 17.4 kDa protein, chloroplastic</fullName>
    </recommendedName>
</protein>
<dbReference type="AlphaFoldDB" id="A0ABD3Q489"/>
<comment type="caution">
    <text evidence="2">The sequence shown here is derived from an EMBL/GenBank/DDBJ whole genome shotgun (WGS) entry which is preliminary data.</text>
</comment>
<proteinExistence type="predicted"/>
<dbReference type="EMBL" id="JABMIG020000082">
    <property type="protein sequence ID" value="KAL3794316.1"/>
    <property type="molecule type" value="Genomic_DNA"/>
</dbReference>